<protein>
    <submittedName>
        <fullName evidence="2">Uncharacterized protein</fullName>
    </submittedName>
</protein>
<dbReference type="GeneID" id="78560583"/>
<evidence type="ECO:0000256" key="1">
    <source>
        <dbReference type="SAM" id="MobiDB-lite"/>
    </source>
</evidence>
<feature type="compositionally biased region" description="Polar residues" evidence="1">
    <location>
        <begin position="76"/>
        <end position="86"/>
    </location>
</feature>
<proteinExistence type="predicted"/>
<sequence length="121" mass="13378">MSNQNRGTDLPEFIHDLDAGVFAEKVARALGDVAAGVVDQNKAGEVTLKFTMGKVGNTPRVQIKHKLSYKVPEMNGSYSQENTTESVMHVNPGGRITQFPENQGQFFTKKGEIETHQDEKE</sequence>
<name>A0ABX8IDC5_9GAMM</name>
<dbReference type="RefSeq" id="WP_014577345.1">
    <property type="nucleotide sequence ID" value="NZ_CP076686.1"/>
</dbReference>
<evidence type="ECO:0000313" key="3">
    <source>
        <dbReference type="Proteomes" id="UP000683442"/>
    </source>
</evidence>
<feature type="region of interest" description="Disordered" evidence="1">
    <location>
        <begin position="74"/>
        <end position="121"/>
    </location>
</feature>
<dbReference type="EMBL" id="CP076686">
    <property type="protein sequence ID" value="QWV11811.1"/>
    <property type="molecule type" value="Genomic_DNA"/>
</dbReference>
<evidence type="ECO:0000313" key="2">
    <source>
        <dbReference type="EMBL" id="QWV11811.1"/>
    </source>
</evidence>
<gene>
    <name evidence="2" type="ORF">KQ249_14080</name>
</gene>
<organism evidence="2 3">
    <name type="scientific">Marinobacter adhaerens</name>
    <dbReference type="NCBI Taxonomy" id="1033846"/>
    <lineage>
        <taxon>Bacteria</taxon>
        <taxon>Pseudomonadati</taxon>
        <taxon>Pseudomonadota</taxon>
        <taxon>Gammaproteobacteria</taxon>
        <taxon>Pseudomonadales</taxon>
        <taxon>Marinobacteraceae</taxon>
        <taxon>Marinobacter</taxon>
    </lineage>
</organism>
<dbReference type="Proteomes" id="UP000683442">
    <property type="component" value="Chromosome"/>
</dbReference>
<accession>A0ABX8IDC5</accession>
<keyword evidence="3" id="KW-1185">Reference proteome</keyword>
<feature type="compositionally biased region" description="Basic and acidic residues" evidence="1">
    <location>
        <begin position="109"/>
        <end position="121"/>
    </location>
</feature>
<reference evidence="2 3" key="1">
    <citation type="submission" date="2021-06" db="EMBL/GenBank/DDBJ databases">
        <title>Microbial metabolic specificity influences pelagic lipid remineralization.</title>
        <authorList>
            <person name="Behrendt L."/>
            <person name="Hunter J.E."/>
            <person name="Alcolombri U."/>
            <person name="Smriga S."/>
            <person name="Mincer T."/>
            <person name="Lowenstein D.P."/>
            <person name="Peaudecerf F.J."/>
            <person name="Fernandez V.I."/>
            <person name="Fredricks H."/>
            <person name="Almblad H."/>
            <person name="Harrison J.J."/>
            <person name="Stocker R."/>
            <person name="Van Mooy B.A.S."/>
        </authorList>
    </citation>
    <scope>NUCLEOTIDE SEQUENCE [LARGE SCALE GENOMIC DNA]</scope>
    <source>
        <strain evidence="2 3">HP15-B</strain>
    </source>
</reference>